<gene>
    <name evidence="2" type="ORF">HID58_069498</name>
</gene>
<dbReference type="EMBL" id="JAGKQM010000016">
    <property type="protein sequence ID" value="KAH0872136.1"/>
    <property type="molecule type" value="Genomic_DNA"/>
</dbReference>
<feature type="non-terminal residue" evidence="2">
    <location>
        <position position="1"/>
    </location>
</feature>
<dbReference type="Proteomes" id="UP000824890">
    <property type="component" value="Unassembled WGS sequence"/>
</dbReference>
<comment type="caution">
    <text evidence="2">The sequence shown here is derived from an EMBL/GenBank/DDBJ whole genome shotgun (WGS) entry which is preliminary data.</text>
</comment>
<reference evidence="2 3" key="1">
    <citation type="submission" date="2021-05" db="EMBL/GenBank/DDBJ databases">
        <title>Genome Assembly of Synthetic Allotetraploid Brassica napus Reveals Homoeologous Exchanges between Subgenomes.</title>
        <authorList>
            <person name="Davis J.T."/>
        </authorList>
    </citation>
    <scope>NUCLEOTIDE SEQUENCE [LARGE SCALE GENOMIC DNA]</scope>
    <source>
        <strain evidence="3">cv. Da-Ae</strain>
        <tissue evidence="2">Seedling</tissue>
    </source>
</reference>
<dbReference type="InterPro" id="IPR002182">
    <property type="entry name" value="NB-ARC"/>
</dbReference>
<name>A0ABQ7YW77_BRANA</name>
<keyword evidence="3" id="KW-1185">Reference proteome</keyword>
<evidence type="ECO:0000313" key="3">
    <source>
        <dbReference type="Proteomes" id="UP000824890"/>
    </source>
</evidence>
<accession>A0ABQ7YW77</accession>
<proteinExistence type="predicted"/>
<evidence type="ECO:0000259" key="1">
    <source>
        <dbReference type="Pfam" id="PF00931"/>
    </source>
</evidence>
<dbReference type="Pfam" id="PF00931">
    <property type="entry name" value="NB-ARC"/>
    <property type="match status" value="1"/>
</dbReference>
<organism evidence="2 3">
    <name type="scientific">Brassica napus</name>
    <name type="common">Rape</name>
    <dbReference type="NCBI Taxonomy" id="3708"/>
    <lineage>
        <taxon>Eukaryota</taxon>
        <taxon>Viridiplantae</taxon>
        <taxon>Streptophyta</taxon>
        <taxon>Embryophyta</taxon>
        <taxon>Tracheophyta</taxon>
        <taxon>Spermatophyta</taxon>
        <taxon>Magnoliopsida</taxon>
        <taxon>eudicotyledons</taxon>
        <taxon>Gunneridae</taxon>
        <taxon>Pentapetalae</taxon>
        <taxon>rosids</taxon>
        <taxon>malvids</taxon>
        <taxon>Brassicales</taxon>
        <taxon>Brassicaceae</taxon>
        <taxon>Brassiceae</taxon>
        <taxon>Brassica</taxon>
    </lineage>
</organism>
<evidence type="ECO:0000313" key="2">
    <source>
        <dbReference type="EMBL" id="KAH0872136.1"/>
    </source>
</evidence>
<protein>
    <recommendedName>
        <fullName evidence="1">NB-ARC domain-containing protein</fullName>
    </recommendedName>
</protein>
<feature type="domain" description="NB-ARC" evidence="1">
    <location>
        <begin position="79"/>
        <end position="139"/>
    </location>
</feature>
<sequence>NPMRLIHHLALITLSFKGCVFVGFCSRNVRLSYLYGKRVVLMLKEVESLSSHCEFTVVTETTSRPKVDEMPVQPTIVGQELMLEGYGQISWNKESILWLCIARKALDIHNVLRRRKFVLFLDDIWDGGVPHRSRQNGCKLYPFVLDMFQESN</sequence>